<dbReference type="InterPro" id="IPR011084">
    <property type="entry name" value="DRMBL"/>
</dbReference>
<evidence type="ECO:0000256" key="16">
    <source>
        <dbReference type="ARBA" id="ARBA00042738"/>
    </source>
</evidence>
<dbReference type="PANTHER" id="PTHR23240">
    <property type="entry name" value="DNA CROSS-LINK REPAIR PROTEIN PSO2/SNM1-RELATED"/>
    <property type="match status" value="1"/>
</dbReference>
<feature type="domain" description="DNA repair metallo-beta-lactamase" evidence="18">
    <location>
        <begin position="122"/>
        <end position="220"/>
    </location>
</feature>
<keyword evidence="5" id="KW-0158">Chromosome</keyword>
<keyword evidence="11" id="KW-0779">Telomere</keyword>
<evidence type="ECO:0000256" key="12">
    <source>
        <dbReference type="ARBA" id="ARBA00023204"/>
    </source>
</evidence>
<evidence type="ECO:0000313" key="20">
    <source>
        <dbReference type="Proteomes" id="UP000516437"/>
    </source>
</evidence>
<evidence type="ECO:0000256" key="10">
    <source>
        <dbReference type="ARBA" id="ARBA00022839"/>
    </source>
</evidence>
<evidence type="ECO:0000256" key="7">
    <source>
        <dbReference type="ARBA" id="ARBA00022759"/>
    </source>
</evidence>
<accession>A0A6A1VB82</accession>
<dbReference type="GO" id="GO:0035312">
    <property type="term" value="F:5'-3' DNA exonuclease activity"/>
    <property type="evidence" value="ECO:0007669"/>
    <property type="project" value="TreeGrafter"/>
</dbReference>
<evidence type="ECO:0000256" key="14">
    <source>
        <dbReference type="ARBA" id="ARBA00039555"/>
    </source>
</evidence>
<keyword evidence="17" id="KW-0732">Signal</keyword>
<evidence type="ECO:0000313" key="19">
    <source>
        <dbReference type="EMBL" id="KAB1210079.1"/>
    </source>
</evidence>
<comment type="subcellular location">
    <subcellularLocation>
        <location evidence="3">Chromosome</location>
        <location evidence="3">Telomere</location>
    </subcellularLocation>
    <subcellularLocation>
        <location evidence="2">Nucleus</location>
    </subcellularLocation>
</comment>
<keyword evidence="9" id="KW-0378">Hydrolase</keyword>
<keyword evidence="7" id="KW-0255">Endonuclease</keyword>
<dbReference type="EC" id="3.5.2.6" evidence="4"/>
<feature type="signal peptide" evidence="17">
    <location>
        <begin position="1"/>
        <end position="27"/>
    </location>
</feature>
<keyword evidence="20" id="KW-1185">Reference proteome</keyword>
<evidence type="ECO:0000256" key="8">
    <source>
        <dbReference type="ARBA" id="ARBA00022763"/>
    </source>
</evidence>
<evidence type="ECO:0000256" key="6">
    <source>
        <dbReference type="ARBA" id="ARBA00022722"/>
    </source>
</evidence>
<dbReference type="GO" id="GO:0008800">
    <property type="term" value="F:beta-lactamase activity"/>
    <property type="evidence" value="ECO:0007669"/>
    <property type="project" value="UniProtKB-EC"/>
</dbReference>
<evidence type="ECO:0000259" key="18">
    <source>
        <dbReference type="Pfam" id="PF07522"/>
    </source>
</evidence>
<keyword evidence="12" id="KW-0234">DNA repair</keyword>
<evidence type="ECO:0000256" key="11">
    <source>
        <dbReference type="ARBA" id="ARBA00022895"/>
    </source>
</evidence>
<dbReference type="GO" id="GO:0006303">
    <property type="term" value="P:double-strand break repair via nonhomologous end joining"/>
    <property type="evidence" value="ECO:0007669"/>
    <property type="project" value="TreeGrafter"/>
</dbReference>
<reference evidence="19 20" key="1">
    <citation type="journal article" date="2019" name="Plant Biotechnol. J.">
        <title>The red bayberry genome and genetic basis of sex determination.</title>
        <authorList>
            <person name="Jia H.M."/>
            <person name="Jia H.J."/>
            <person name="Cai Q.L."/>
            <person name="Wang Y."/>
            <person name="Zhao H.B."/>
            <person name="Yang W.F."/>
            <person name="Wang G.Y."/>
            <person name="Li Y.H."/>
            <person name="Zhan D.L."/>
            <person name="Shen Y.T."/>
            <person name="Niu Q.F."/>
            <person name="Chang L."/>
            <person name="Qiu J."/>
            <person name="Zhao L."/>
            <person name="Xie H.B."/>
            <person name="Fu W.Y."/>
            <person name="Jin J."/>
            <person name="Li X.W."/>
            <person name="Jiao Y."/>
            <person name="Zhou C.C."/>
            <person name="Tu T."/>
            <person name="Chai C.Y."/>
            <person name="Gao J.L."/>
            <person name="Fan L.J."/>
            <person name="van de Weg E."/>
            <person name="Wang J.Y."/>
            <person name="Gao Z.S."/>
        </authorList>
    </citation>
    <scope>NUCLEOTIDE SEQUENCE [LARGE SCALE GENOMIC DNA]</scope>
    <source>
        <tissue evidence="19">Leaves</tissue>
    </source>
</reference>
<sequence>MDTKKNPWLMLSLIFLGLSVNNHLSLGADTISANQSLPSDQTIVSAGGNFVLGFFSPVLIIQLIHGWLQVVNIIASHPEHDIIIGIDTLGKEDLLLRIHALKIKIWLWPERLQTMHLLGFHDIFTTKTSLTRVRAVPRYSFSTETLEFLNATRPTIGIMPSGLPWSGGSGSHTDKQNGDLQYVEKLNEYSYSVPYSDHSCFAELQDFIKLVQPTNIKGIVSSSTCYINPLYYFGRLCRANQPAQRLHWKHKRKGKGERAPTVWTRATFSEGAC</sequence>
<proteinExistence type="predicted"/>
<dbReference type="GO" id="GO:0000781">
    <property type="term" value="C:chromosome, telomeric region"/>
    <property type="evidence" value="ECO:0007669"/>
    <property type="project" value="UniProtKB-SubCell"/>
</dbReference>
<organism evidence="19 20">
    <name type="scientific">Morella rubra</name>
    <name type="common">Chinese bayberry</name>
    <dbReference type="NCBI Taxonomy" id="262757"/>
    <lineage>
        <taxon>Eukaryota</taxon>
        <taxon>Viridiplantae</taxon>
        <taxon>Streptophyta</taxon>
        <taxon>Embryophyta</taxon>
        <taxon>Tracheophyta</taxon>
        <taxon>Spermatophyta</taxon>
        <taxon>Magnoliopsida</taxon>
        <taxon>eudicotyledons</taxon>
        <taxon>Gunneridae</taxon>
        <taxon>Pentapetalae</taxon>
        <taxon>rosids</taxon>
        <taxon>fabids</taxon>
        <taxon>Fagales</taxon>
        <taxon>Myricaceae</taxon>
        <taxon>Morella</taxon>
    </lineage>
</organism>
<gene>
    <name evidence="19" type="ORF">CJ030_MR6G011345</name>
</gene>
<dbReference type="PANTHER" id="PTHR23240:SF8">
    <property type="entry name" value="PROTEIN ARTEMIS"/>
    <property type="match status" value="1"/>
</dbReference>
<dbReference type="GO" id="GO:0005634">
    <property type="term" value="C:nucleus"/>
    <property type="evidence" value="ECO:0007669"/>
    <property type="project" value="UniProtKB-SubCell"/>
</dbReference>
<dbReference type="Gene3D" id="3.40.50.12650">
    <property type="match status" value="1"/>
</dbReference>
<dbReference type="GO" id="GO:0036297">
    <property type="term" value="P:interstrand cross-link repair"/>
    <property type="evidence" value="ECO:0007669"/>
    <property type="project" value="TreeGrafter"/>
</dbReference>
<dbReference type="EMBL" id="RXIC02000024">
    <property type="protein sequence ID" value="KAB1210079.1"/>
    <property type="molecule type" value="Genomic_DNA"/>
</dbReference>
<evidence type="ECO:0000256" key="15">
    <source>
        <dbReference type="ARBA" id="ARBA00041693"/>
    </source>
</evidence>
<keyword evidence="8" id="KW-0227">DNA damage</keyword>
<comment type="caution">
    <text evidence="19">The sequence shown here is derived from an EMBL/GenBank/DDBJ whole genome shotgun (WGS) entry which is preliminary data.</text>
</comment>
<dbReference type="GO" id="GO:0004519">
    <property type="term" value="F:endonuclease activity"/>
    <property type="evidence" value="ECO:0007669"/>
    <property type="project" value="UniProtKB-KW"/>
</dbReference>
<evidence type="ECO:0000256" key="2">
    <source>
        <dbReference type="ARBA" id="ARBA00004123"/>
    </source>
</evidence>
<dbReference type="GO" id="GO:0003684">
    <property type="term" value="F:damaged DNA binding"/>
    <property type="evidence" value="ECO:0007669"/>
    <property type="project" value="TreeGrafter"/>
</dbReference>
<protein>
    <recommendedName>
        <fullName evidence="14">5' exonuclease Apollo</fullName>
        <ecNumber evidence="4">3.5.2.6</ecNumber>
    </recommendedName>
    <alternativeName>
        <fullName evidence="15">DNA cross-link repair 1B protein</fullName>
    </alternativeName>
    <alternativeName>
        <fullName evidence="16">SNM1 homolog B</fullName>
    </alternativeName>
</protein>
<comment type="catalytic activity">
    <reaction evidence="1">
        <text>a beta-lactam + H2O = a substituted beta-amino acid</text>
        <dbReference type="Rhea" id="RHEA:20401"/>
        <dbReference type="ChEBI" id="CHEBI:15377"/>
        <dbReference type="ChEBI" id="CHEBI:35627"/>
        <dbReference type="ChEBI" id="CHEBI:140347"/>
        <dbReference type="EC" id="3.5.2.6"/>
    </reaction>
</comment>
<evidence type="ECO:0000256" key="5">
    <source>
        <dbReference type="ARBA" id="ARBA00022454"/>
    </source>
</evidence>
<dbReference type="FunFam" id="3.40.50.12650:FF:000003">
    <property type="entry name" value="DNA cross-link repair 1B"/>
    <property type="match status" value="1"/>
</dbReference>
<evidence type="ECO:0000256" key="9">
    <source>
        <dbReference type="ARBA" id="ARBA00022801"/>
    </source>
</evidence>
<evidence type="ECO:0000256" key="1">
    <source>
        <dbReference type="ARBA" id="ARBA00001526"/>
    </source>
</evidence>
<name>A0A6A1VB82_9ROSI</name>
<dbReference type="Pfam" id="PF07522">
    <property type="entry name" value="DRMBL"/>
    <property type="match status" value="1"/>
</dbReference>
<evidence type="ECO:0000256" key="17">
    <source>
        <dbReference type="SAM" id="SignalP"/>
    </source>
</evidence>
<evidence type="ECO:0000256" key="3">
    <source>
        <dbReference type="ARBA" id="ARBA00004574"/>
    </source>
</evidence>
<keyword evidence="13" id="KW-0539">Nucleus</keyword>
<evidence type="ECO:0000256" key="13">
    <source>
        <dbReference type="ARBA" id="ARBA00023242"/>
    </source>
</evidence>
<keyword evidence="10 19" id="KW-0269">Exonuclease</keyword>
<evidence type="ECO:0000256" key="4">
    <source>
        <dbReference type="ARBA" id="ARBA00012865"/>
    </source>
</evidence>
<feature type="chain" id="PRO_5025384445" description="5' exonuclease Apollo" evidence="17">
    <location>
        <begin position="28"/>
        <end position="273"/>
    </location>
</feature>
<dbReference type="AlphaFoldDB" id="A0A6A1VB82"/>
<dbReference type="OrthoDB" id="262529at2759"/>
<dbReference type="Proteomes" id="UP000516437">
    <property type="component" value="Chromosome 6"/>
</dbReference>
<keyword evidence="6" id="KW-0540">Nuclease</keyword>